<dbReference type="Proteomes" id="UP000239576">
    <property type="component" value="Unassembled WGS sequence"/>
</dbReference>
<dbReference type="RefSeq" id="WP_106258224.1">
    <property type="nucleotide sequence ID" value="NZ_CAWNSW010000135.1"/>
</dbReference>
<name>A0A2T1E087_9CYAN</name>
<proteinExistence type="predicted"/>
<reference evidence="1 2" key="2">
    <citation type="submission" date="2018-03" db="EMBL/GenBank/DDBJ databases">
        <title>The ancient ancestry and fast evolution of plastids.</title>
        <authorList>
            <person name="Moore K.R."/>
            <person name="Magnabosco C."/>
            <person name="Momper L."/>
            <person name="Gold D.A."/>
            <person name="Bosak T."/>
            <person name="Fournier G.P."/>
        </authorList>
    </citation>
    <scope>NUCLEOTIDE SEQUENCE [LARGE SCALE GENOMIC DNA]</scope>
    <source>
        <strain evidence="1 2">ULC18</strain>
    </source>
</reference>
<comment type="caution">
    <text evidence="1">The sequence shown here is derived from an EMBL/GenBank/DDBJ whole genome shotgun (WGS) entry which is preliminary data.</text>
</comment>
<accession>A0A2T1E087</accession>
<evidence type="ECO:0000313" key="1">
    <source>
        <dbReference type="EMBL" id="PSB26168.1"/>
    </source>
</evidence>
<organism evidence="1 2">
    <name type="scientific">Stenomitos frigidus ULC18</name>
    <dbReference type="NCBI Taxonomy" id="2107698"/>
    <lineage>
        <taxon>Bacteria</taxon>
        <taxon>Bacillati</taxon>
        <taxon>Cyanobacteriota</taxon>
        <taxon>Cyanophyceae</taxon>
        <taxon>Leptolyngbyales</taxon>
        <taxon>Leptolyngbyaceae</taxon>
        <taxon>Stenomitos</taxon>
    </lineage>
</organism>
<dbReference type="EMBL" id="PVWK01000112">
    <property type="protein sequence ID" value="PSB26168.1"/>
    <property type="molecule type" value="Genomic_DNA"/>
</dbReference>
<dbReference type="AlphaFoldDB" id="A0A2T1E087"/>
<sequence length="170" mass="19329">MTAAQVKRILIECPDGVKPVSAPSDYFVTFNGVSCFLLPCERSIYSPIKTYPLSQPGFTRNFGAPIAQMRTYSLEIELRIPDQRFWVYRTIRRISKHFGATPFRFYDFVLPEDEDQEAADVSGTEAFTLRRVKLKELKPNGGLIGTDDTADVWMAGGFVSRFEDLELRSD</sequence>
<reference evidence="2" key="1">
    <citation type="submission" date="2018-02" db="EMBL/GenBank/DDBJ databases">
        <authorList>
            <person name="Moore K."/>
            <person name="Momper L."/>
        </authorList>
    </citation>
    <scope>NUCLEOTIDE SEQUENCE [LARGE SCALE GENOMIC DNA]</scope>
    <source>
        <strain evidence="2">ULC18</strain>
    </source>
</reference>
<gene>
    <name evidence="1" type="ORF">C7B82_20655</name>
</gene>
<evidence type="ECO:0000313" key="2">
    <source>
        <dbReference type="Proteomes" id="UP000239576"/>
    </source>
</evidence>
<protein>
    <submittedName>
        <fullName evidence="1">Uncharacterized protein</fullName>
    </submittedName>
</protein>
<keyword evidence="2" id="KW-1185">Reference proteome</keyword>